<comment type="caution">
    <text evidence="2">The sequence shown here is derived from an EMBL/GenBank/DDBJ whole genome shotgun (WGS) entry which is preliminary data.</text>
</comment>
<feature type="region of interest" description="Disordered" evidence="1">
    <location>
        <begin position="812"/>
        <end position="846"/>
    </location>
</feature>
<keyword evidence="3" id="KW-1185">Reference proteome</keyword>
<dbReference type="Pfam" id="PF11917">
    <property type="entry name" value="DUF3435"/>
    <property type="match status" value="1"/>
</dbReference>
<feature type="compositionally biased region" description="Basic and acidic residues" evidence="1">
    <location>
        <begin position="965"/>
        <end position="974"/>
    </location>
</feature>
<dbReference type="PANTHER" id="PTHR37535">
    <property type="entry name" value="FLUG DOMAIN PROTEIN"/>
    <property type="match status" value="1"/>
</dbReference>
<feature type="compositionally biased region" description="Low complexity" evidence="1">
    <location>
        <begin position="812"/>
        <end position="840"/>
    </location>
</feature>
<evidence type="ECO:0000313" key="3">
    <source>
        <dbReference type="Proteomes" id="UP001147760"/>
    </source>
</evidence>
<dbReference type="OrthoDB" id="5400577at2759"/>
<dbReference type="PANTHER" id="PTHR37535:SF3">
    <property type="entry name" value="FLUG DOMAIN-CONTAINING PROTEIN"/>
    <property type="match status" value="1"/>
</dbReference>
<feature type="region of interest" description="Disordered" evidence="1">
    <location>
        <begin position="958"/>
        <end position="1051"/>
    </location>
</feature>
<sequence>MGRKDYFAQQDEIAKEKRDKQLQKSGYVFGAHADEDSIRDKDKRVPKTKRMYSGAVNLWMKFVEQYGIKGYTMGPGCAIPDHKTIKEFLRWYSHLAQRLFGGFEEKLQIKIVLEDRKEISSWIKRTLTENEGTVENVEDPDHSFTKKDFLRMISSMWQADHRIFMPGLLKAIMTLALQLYLFTGARIGAFIPAHEDRDQRGLRYKHIDLVLFPSSTAPWKVEWKINQVWLKGNRNPDYTVFGIGIRDTKRPQFASGYILLAIALQHGALYGIETVEDFARFDLSSGEPIELRWKEEFLEKPVLRNVTADGPQDIPLHKERFCELLRGIVTTAGYNKSLTVHIIRKYLGSVVEGEDNQSPQTAKRNKFADFSTGKHGSALVSQIYGHKDAGTYPKEYLLHCSSIDTVSAVLGEEEQSSHIEYFQGFERFYERGLPGELPAGIEASILQMPEVVDIRRRIKQLEASNSDKRVTAAEKLNYRKTLIRLRLASLKEYQNCWVREKRDQRILNRGKAELVISENDVSTRAQSLLMPELAHISTLMSSDRELSFDEMLLFVDDLKTYCERDFDVAYLPRESPIQDRCPARDCLKEIKCMKKSDRSAHIHNCVRREMALDLKISEPELKFCYECMEWFQSSQWRDHCSSHIQSWRTQHCEVIVYRNTVIRPGYCPFCLWNIGLEAEDRLHQWLKSGNLKQHIEEKHMPENQESGAEPICGCGQAFADERDLRHHLHDSHKLNKAIWSNPKPPRKRKRPSKAEAQYYSMKQHEQLPKKLRFYRYPPPRLEHDYQLPENTTMPVPTLHSFVEEHPEQFFNSSFSNESTKSSRSSPVASCFSRSSSPCSSDPTTPRFEEFIDPRILEPYTIDENQGTQPCDKASMQPNPLHEHEIKNKLFGDVIRLLPSGQSLAIQPSPDPEISNLRNLNTSDLCAEDVRQSCEQVTSQLSCSPHAMVIKQIQPLYSPPSFVTSKENKKEDLLKESGSSTSHGDGYPSTESGVQNHSPTHQAQTLPRDRTQVTSLRRPLTRSQGKQQSTQHYLDHADETKSRKKLNARDKRKLCDFKSQKKTLRQIGPYFPDIDTVSLRQAWADIRLPDRRTRSRVK</sequence>
<evidence type="ECO:0000256" key="1">
    <source>
        <dbReference type="SAM" id="MobiDB-lite"/>
    </source>
</evidence>
<reference evidence="2" key="1">
    <citation type="submission" date="2022-12" db="EMBL/GenBank/DDBJ databases">
        <authorList>
            <person name="Petersen C."/>
        </authorList>
    </citation>
    <scope>NUCLEOTIDE SEQUENCE</scope>
    <source>
        <strain evidence="2">IBT 17660</strain>
    </source>
</reference>
<name>A0A9W9WIY4_9EURO</name>
<reference evidence="2" key="2">
    <citation type="journal article" date="2023" name="IMA Fungus">
        <title>Comparative genomic study of the Penicillium genus elucidates a diverse pangenome and 15 lateral gene transfer events.</title>
        <authorList>
            <person name="Petersen C."/>
            <person name="Sorensen T."/>
            <person name="Nielsen M.R."/>
            <person name="Sondergaard T.E."/>
            <person name="Sorensen J.L."/>
            <person name="Fitzpatrick D.A."/>
            <person name="Frisvad J.C."/>
            <person name="Nielsen K.L."/>
        </authorList>
    </citation>
    <scope>NUCLEOTIDE SEQUENCE</scope>
    <source>
        <strain evidence="2">IBT 17660</strain>
    </source>
</reference>
<organism evidence="2 3">
    <name type="scientific">Penicillium desertorum</name>
    <dbReference type="NCBI Taxonomy" id="1303715"/>
    <lineage>
        <taxon>Eukaryota</taxon>
        <taxon>Fungi</taxon>
        <taxon>Dikarya</taxon>
        <taxon>Ascomycota</taxon>
        <taxon>Pezizomycotina</taxon>
        <taxon>Eurotiomycetes</taxon>
        <taxon>Eurotiomycetidae</taxon>
        <taxon>Eurotiales</taxon>
        <taxon>Aspergillaceae</taxon>
        <taxon>Penicillium</taxon>
    </lineage>
</organism>
<protein>
    <submittedName>
        <fullName evidence="2">Uncharacterized protein</fullName>
    </submittedName>
</protein>
<proteinExistence type="predicted"/>
<feature type="compositionally biased region" description="Basic and acidic residues" evidence="1">
    <location>
        <begin position="1032"/>
        <end position="1051"/>
    </location>
</feature>
<dbReference type="EMBL" id="JAPWDO010000006">
    <property type="protein sequence ID" value="KAJ5465918.1"/>
    <property type="molecule type" value="Genomic_DNA"/>
</dbReference>
<dbReference type="AlphaFoldDB" id="A0A9W9WIY4"/>
<accession>A0A9W9WIY4</accession>
<gene>
    <name evidence="2" type="ORF">N7530_009705</name>
</gene>
<dbReference type="InterPro" id="IPR021842">
    <property type="entry name" value="DUF3435"/>
</dbReference>
<evidence type="ECO:0000313" key="2">
    <source>
        <dbReference type="EMBL" id="KAJ5465918.1"/>
    </source>
</evidence>
<dbReference type="Proteomes" id="UP001147760">
    <property type="component" value="Unassembled WGS sequence"/>
</dbReference>
<feature type="compositionally biased region" description="Polar residues" evidence="1">
    <location>
        <begin position="976"/>
        <end position="1004"/>
    </location>
</feature>
<feature type="region of interest" description="Disordered" evidence="1">
    <location>
        <begin position="736"/>
        <end position="756"/>
    </location>
</feature>
<feature type="compositionally biased region" description="Polar residues" evidence="1">
    <location>
        <begin position="1020"/>
        <end position="1031"/>
    </location>
</feature>